<evidence type="ECO:0000256" key="5">
    <source>
        <dbReference type="ARBA" id="ARBA00019045"/>
    </source>
</evidence>
<dbReference type="EC" id="1.13.12.19" evidence="4"/>
<accession>A0A840AX99</accession>
<keyword evidence="11" id="KW-0408">Iron</keyword>
<evidence type="ECO:0000256" key="6">
    <source>
        <dbReference type="ARBA" id="ARBA00022666"/>
    </source>
</evidence>
<gene>
    <name evidence="13" type="ORF">GGR25_004856</name>
</gene>
<reference evidence="13 14" key="1">
    <citation type="submission" date="2020-08" db="EMBL/GenBank/DDBJ databases">
        <title>Genomic Encyclopedia of Type Strains, Phase IV (KMG-IV): sequencing the most valuable type-strain genomes for metagenomic binning, comparative biology and taxonomic classification.</title>
        <authorList>
            <person name="Goeker M."/>
        </authorList>
    </citation>
    <scope>NUCLEOTIDE SEQUENCE [LARGE SCALE GENOMIC DNA]</scope>
    <source>
        <strain evidence="13 14">DSM 25966</strain>
    </source>
</reference>
<dbReference type="SUPFAM" id="SSF51197">
    <property type="entry name" value="Clavaminate synthase-like"/>
    <property type="match status" value="1"/>
</dbReference>
<dbReference type="AlphaFoldDB" id="A0A840AX99"/>
<evidence type="ECO:0000256" key="4">
    <source>
        <dbReference type="ARBA" id="ARBA00012531"/>
    </source>
</evidence>
<evidence type="ECO:0000256" key="3">
    <source>
        <dbReference type="ARBA" id="ARBA00012293"/>
    </source>
</evidence>
<dbReference type="GO" id="GO:0046872">
    <property type="term" value="F:metal ion binding"/>
    <property type="evidence" value="ECO:0007669"/>
    <property type="project" value="UniProtKB-KW"/>
</dbReference>
<feature type="domain" description="Fe2OG dioxygenase" evidence="12">
    <location>
        <begin position="184"/>
        <end position="286"/>
    </location>
</feature>
<evidence type="ECO:0000256" key="8">
    <source>
        <dbReference type="ARBA" id="ARBA00031282"/>
    </source>
</evidence>
<dbReference type="InterPro" id="IPR005123">
    <property type="entry name" value="Oxoglu/Fe-dep_dioxygenase_dom"/>
</dbReference>
<keyword evidence="11" id="KW-0560">Oxidoreductase</keyword>
<dbReference type="Proteomes" id="UP000553963">
    <property type="component" value="Unassembled WGS sequence"/>
</dbReference>
<evidence type="ECO:0000256" key="7">
    <source>
        <dbReference type="ARBA" id="ARBA00031011"/>
    </source>
</evidence>
<evidence type="ECO:0000259" key="12">
    <source>
        <dbReference type="PROSITE" id="PS51471"/>
    </source>
</evidence>
<keyword evidence="14" id="KW-1185">Reference proteome</keyword>
<dbReference type="GO" id="GO:0009693">
    <property type="term" value="P:ethylene biosynthetic process"/>
    <property type="evidence" value="ECO:0007669"/>
    <property type="project" value="UniProtKB-KW"/>
</dbReference>
<keyword evidence="6" id="KW-0266">Ethylene biosynthesis</keyword>
<dbReference type="GO" id="GO:0051213">
    <property type="term" value="F:dioxygenase activity"/>
    <property type="evidence" value="ECO:0007669"/>
    <property type="project" value="UniProtKB-KW"/>
</dbReference>
<proteinExistence type="inferred from homology"/>
<organism evidence="13 14">
    <name type="scientific">Kaistia hirudinis</name>
    <dbReference type="NCBI Taxonomy" id="1293440"/>
    <lineage>
        <taxon>Bacteria</taxon>
        <taxon>Pseudomonadati</taxon>
        <taxon>Pseudomonadota</taxon>
        <taxon>Alphaproteobacteria</taxon>
        <taxon>Hyphomicrobiales</taxon>
        <taxon>Kaistiaceae</taxon>
        <taxon>Kaistia</taxon>
    </lineage>
</organism>
<comment type="similarity">
    <text evidence="11">Belongs to the iron/ascorbate-dependent oxidoreductase family.</text>
</comment>
<dbReference type="InterPro" id="IPR026992">
    <property type="entry name" value="DIOX_N"/>
</dbReference>
<comment type="caution">
    <text evidence="13">The sequence shown here is derived from an EMBL/GenBank/DDBJ whole genome shotgun (WGS) entry which is preliminary data.</text>
</comment>
<evidence type="ECO:0000256" key="10">
    <source>
        <dbReference type="ARBA" id="ARBA00049359"/>
    </source>
</evidence>
<dbReference type="InterPro" id="IPR044861">
    <property type="entry name" value="IPNS-like_FE2OG_OXY"/>
</dbReference>
<dbReference type="InterPro" id="IPR027443">
    <property type="entry name" value="IPNS-like_sf"/>
</dbReference>
<dbReference type="Pfam" id="PF14226">
    <property type="entry name" value="DIOX_N"/>
    <property type="match status" value="1"/>
</dbReference>
<dbReference type="Pfam" id="PF03171">
    <property type="entry name" value="2OG-FeII_Oxy"/>
    <property type="match status" value="1"/>
</dbReference>
<name>A0A840AX99_9HYPH</name>
<dbReference type="PRINTS" id="PR00682">
    <property type="entry name" value="IPNSYNTHASE"/>
</dbReference>
<evidence type="ECO:0000313" key="14">
    <source>
        <dbReference type="Proteomes" id="UP000553963"/>
    </source>
</evidence>
<evidence type="ECO:0000256" key="1">
    <source>
        <dbReference type="ARBA" id="ARBA00001954"/>
    </source>
</evidence>
<keyword evidence="11" id="KW-0479">Metal-binding</keyword>
<evidence type="ECO:0000313" key="13">
    <source>
        <dbReference type="EMBL" id="MBB3933778.1"/>
    </source>
</evidence>
<comment type="catalytic activity">
    <reaction evidence="10">
        <text>L-arginine + 2-oxoglutarate + O2 = guanidine + L-glutamate 5-semialdehyde + succinate + CO2</text>
        <dbReference type="Rhea" id="RHEA:31535"/>
        <dbReference type="ChEBI" id="CHEBI:15379"/>
        <dbReference type="ChEBI" id="CHEBI:16526"/>
        <dbReference type="ChEBI" id="CHEBI:16810"/>
        <dbReference type="ChEBI" id="CHEBI:30031"/>
        <dbReference type="ChEBI" id="CHEBI:30087"/>
        <dbReference type="ChEBI" id="CHEBI:32682"/>
        <dbReference type="ChEBI" id="CHEBI:58066"/>
        <dbReference type="EC" id="1.14.20.7"/>
    </reaction>
</comment>
<dbReference type="Gene3D" id="2.60.120.330">
    <property type="entry name" value="B-lactam Antibiotic, Isopenicillin N Synthase, Chain"/>
    <property type="match status" value="1"/>
</dbReference>
<dbReference type="EC" id="1.14.20.7" evidence="3"/>
<comment type="catalytic activity">
    <reaction evidence="9">
        <text>2-oxoglutarate + O2 + 2 H(+) = ethene + 3 CO2 + H2O</text>
        <dbReference type="Rhea" id="RHEA:31523"/>
        <dbReference type="ChEBI" id="CHEBI:15377"/>
        <dbReference type="ChEBI" id="CHEBI:15378"/>
        <dbReference type="ChEBI" id="CHEBI:15379"/>
        <dbReference type="ChEBI" id="CHEBI:16526"/>
        <dbReference type="ChEBI" id="CHEBI:16810"/>
        <dbReference type="ChEBI" id="CHEBI:18153"/>
        <dbReference type="EC" id="1.13.12.19"/>
    </reaction>
</comment>
<protein>
    <recommendedName>
        <fullName evidence="5">2-oxoglutarate-dependent ethylene/succinate-forming enzyme</fullName>
        <ecNumber evidence="4">1.13.12.19</ecNumber>
        <ecNumber evidence="3">1.14.20.7</ecNumber>
    </recommendedName>
    <alternativeName>
        <fullName evidence="7">2-oxoglutarate dioxygenase (ethylene-forming)</fullName>
    </alternativeName>
    <alternativeName>
        <fullName evidence="8">2-oxoglutarate/L-arginine monooxygenase/decarboxylase (succinate-forming)</fullName>
    </alternativeName>
</protein>
<dbReference type="PROSITE" id="PS51471">
    <property type="entry name" value="FE2OG_OXY"/>
    <property type="match status" value="1"/>
</dbReference>
<sequence>MNSAQGPGDGAEATLPIIDFTGWQDDAAVERTIAKSIDAAFCSVGFCYFTNTGVDPALVARLFEMSRRFHAQPMERKQEIAMNAYHRGYMAPDSETVADSSVAEVTKPNFSESYMFMHDIGPDDPRWGHSVHGPNQWPADVPGFRETVLEYQAAMEAFSMRLLRTFEIALDLPDRYFDAYFARPTTFLRLLHYPPRPANAHTDAFGIAPHTDFGFLTLLAQDGHGGLEVRKRGGGWISAPPVPGAFVVNVADVLARWTNGRWQSTPHRVVHNSAGHRYSCPYFFDTDVDVPVDCMPSCTSPDNPPRYEPVTYGAVLERHLVSNYTYRKEGP</sequence>
<dbReference type="GO" id="GO:0102276">
    <property type="term" value="F:2-oxoglutarate oxygenase/decarboxylase (ethylene-forming) activity"/>
    <property type="evidence" value="ECO:0007669"/>
    <property type="project" value="UniProtKB-EC"/>
</dbReference>
<keyword evidence="13" id="KW-0223">Dioxygenase</keyword>
<evidence type="ECO:0000256" key="11">
    <source>
        <dbReference type="RuleBase" id="RU003682"/>
    </source>
</evidence>
<comment type="cofactor">
    <cofactor evidence="1">
        <name>Fe(2+)</name>
        <dbReference type="ChEBI" id="CHEBI:29033"/>
    </cofactor>
</comment>
<dbReference type="InterPro" id="IPR050231">
    <property type="entry name" value="Iron_ascorbate_oxido_reductase"/>
</dbReference>
<evidence type="ECO:0000256" key="2">
    <source>
        <dbReference type="ARBA" id="ARBA00004767"/>
    </source>
</evidence>
<evidence type="ECO:0000256" key="9">
    <source>
        <dbReference type="ARBA" id="ARBA00047725"/>
    </source>
</evidence>
<dbReference type="RefSeq" id="WP_183401435.1">
    <property type="nucleotide sequence ID" value="NZ_JACIDS010000008.1"/>
</dbReference>
<dbReference type="PANTHER" id="PTHR47990">
    <property type="entry name" value="2-OXOGLUTARATE (2OG) AND FE(II)-DEPENDENT OXYGENASE SUPERFAMILY PROTEIN-RELATED"/>
    <property type="match status" value="1"/>
</dbReference>
<dbReference type="EMBL" id="JACIDS010000008">
    <property type="protein sequence ID" value="MBB3933778.1"/>
    <property type="molecule type" value="Genomic_DNA"/>
</dbReference>
<comment type="pathway">
    <text evidence="2">Alkene biosynthesis; ethylene biosynthesis via 2-oxoglutarate.</text>
</comment>